<evidence type="ECO:0000256" key="1">
    <source>
        <dbReference type="SAM" id="MobiDB-lite"/>
    </source>
</evidence>
<evidence type="ECO:0000313" key="3">
    <source>
        <dbReference type="Proteomes" id="UP000566819"/>
    </source>
</evidence>
<feature type="compositionally biased region" description="Acidic residues" evidence="1">
    <location>
        <begin position="15"/>
        <end position="26"/>
    </location>
</feature>
<feature type="compositionally biased region" description="Basic and acidic residues" evidence="1">
    <location>
        <begin position="1"/>
        <end position="14"/>
    </location>
</feature>
<proteinExistence type="predicted"/>
<dbReference type="AlphaFoldDB" id="A0A8H4RHP8"/>
<protein>
    <submittedName>
        <fullName evidence="2">Uncharacterized protein</fullName>
    </submittedName>
</protein>
<dbReference type="Proteomes" id="UP000566819">
    <property type="component" value="Unassembled WGS sequence"/>
</dbReference>
<accession>A0A8H4RHP8</accession>
<keyword evidence="3" id="KW-1185">Reference proteome</keyword>
<reference evidence="2 3" key="1">
    <citation type="submission" date="2020-03" db="EMBL/GenBank/DDBJ databases">
        <title>Draft Genome Sequence of Cudoniella acicularis.</title>
        <authorList>
            <person name="Buettner E."/>
            <person name="Kellner H."/>
        </authorList>
    </citation>
    <scope>NUCLEOTIDE SEQUENCE [LARGE SCALE GENOMIC DNA]</scope>
    <source>
        <strain evidence="2 3">DSM 108380</strain>
    </source>
</reference>
<evidence type="ECO:0000313" key="2">
    <source>
        <dbReference type="EMBL" id="KAF4630319.1"/>
    </source>
</evidence>
<name>A0A8H4RHP8_9HELO</name>
<dbReference type="OrthoDB" id="5376140at2759"/>
<dbReference type="EMBL" id="JAAMPI010000562">
    <property type="protein sequence ID" value="KAF4630319.1"/>
    <property type="molecule type" value="Genomic_DNA"/>
</dbReference>
<organism evidence="2 3">
    <name type="scientific">Cudoniella acicularis</name>
    <dbReference type="NCBI Taxonomy" id="354080"/>
    <lineage>
        <taxon>Eukaryota</taxon>
        <taxon>Fungi</taxon>
        <taxon>Dikarya</taxon>
        <taxon>Ascomycota</taxon>
        <taxon>Pezizomycotina</taxon>
        <taxon>Leotiomycetes</taxon>
        <taxon>Helotiales</taxon>
        <taxon>Tricladiaceae</taxon>
        <taxon>Cudoniella</taxon>
    </lineage>
</organism>
<feature type="region of interest" description="Disordered" evidence="1">
    <location>
        <begin position="1"/>
        <end position="28"/>
    </location>
</feature>
<sequence length="436" mass="50275">MEASSRDIKQKDEFNDSSDSEGDNDNDWQMVSYEDDLKTGTMCLGINRSYVNKWGPRHGWREFYQNWCDSIIETNKLEGRKFIKRPEDKQGFIIFKELHPDSKKELGYIKWSSGAGTVEITNYNARLSGKSLGLGVTSKQKKPYLAGTHGEGYKIACLTLMEQCLDLEPPSKSIETTKGSIILDRGFSNQMYPKGILLERRKRAKEFKFGYNLAQGEINRDREAVAEILADIWAQAIQSDEATTLKEYFTMLQEDRAWADVKYASDIISEEMAKRIRQYLRDKDADNKLFYYNGKDGAYSRGVRRALEAVLAFDPRTKEFKMCFKDGKVAEMDLLLHENTLMINERWLDFQTSHRRTRCSLFEEAFALNLNIKIFSCGHVLTELYGLILVELARGERAEGKASYESNKSVHPYSDHSKITRTTYNTSKLLFDYNTV</sequence>
<gene>
    <name evidence="2" type="ORF">G7Y89_g7815</name>
</gene>
<comment type="caution">
    <text evidence="2">The sequence shown here is derived from an EMBL/GenBank/DDBJ whole genome shotgun (WGS) entry which is preliminary data.</text>
</comment>